<evidence type="ECO:0000256" key="1">
    <source>
        <dbReference type="ARBA" id="ARBA00022679"/>
    </source>
</evidence>
<keyword evidence="1 2" id="KW-0808">Transferase</keyword>
<keyword evidence="2" id="KW-0328">Glycosyltransferase</keyword>
<dbReference type="Gene3D" id="3.40.50.2000">
    <property type="entry name" value="Glycogen Phosphorylase B"/>
    <property type="match status" value="2"/>
</dbReference>
<dbReference type="AlphaFoldDB" id="A0A977L3A5"/>
<dbReference type="KEGG" id="wna:KA717_14240"/>
<protein>
    <submittedName>
        <fullName evidence="2">Glycosyltransferase</fullName>
        <ecNumber evidence="2">2.4.-.-</ecNumber>
    </submittedName>
</protein>
<dbReference type="EC" id="2.4.-.-" evidence="2"/>
<organism evidence="2">
    <name type="scientific">Woronichinia naegeliana WA131</name>
    <dbReference type="NCBI Taxonomy" id="2824559"/>
    <lineage>
        <taxon>Bacteria</taxon>
        <taxon>Bacillati</taxon>
        <taxon>Cyanobacteriota</taxon>
        <taxon>Cyanophyceae</taxon>
        <taxon>Synechococcales</taxon>
        <taxon>Coelosphaeriaceae</taxon>
        <taxon>Woronichinia</taxon>
    </lineage>
</organism>
<proteinExistence type="predicted"/>
<dbReference type="SUPFAM" id="SSF53756">
    <property type="entry name" value="UDP-Glycosyltransferase/glycogen phosphorylase"/>
    <property type="match status" value="1"/>
</dbReference>
<dbReference type="PANTHER" id="PTHR46401:SF2">
    <property type="entry name" value="GLYCOSYLTRANSFERASE WBBK-RELATED"/>
    <property type="match status" value="1"/>
</dbReference>
<evidence type="ECO:0000313" key="2">
    <source>
        <dbReference type="EMBL" id="UXE63650.1"/>
    </source>
</evidence>
<dbReference type="Pfam" id="PF13692">
    <property type="entry name" value="Glyco_trans_1_4"/>
    <property type="match status" value="1"/>
</dbReference>
<dbReference type="GO" id="GO:0016757">
    <property type="term" value="F:glycosyltransferase activity"/>
    <property type="evidence" value="ECO:0007669"/>
    <property type="project" value="UniProtKB-KW"/>
</dbReference>
<dbReference type="EMBL" id="CP073041">
    <property type="protein sequence ID" value="UXE63650.1"/>
    <property type="molecule type" value="Genomic_DNA"/>
</dbReference>
<sequence length="400" mass="46595">MNQSSKFTQIAIISYDFIEGSKNSRPLMVYETLKEGTYPMDVVVYCANFSHHKKQFVEFYNRDFQAVRVPHYSRNISLMRIFSYWIFCAKIIFKQDLKHTQLIYFCVPPNELAIVALLYKFLWKKTVILDVVDLWPEAFPLPRLINPGVKFFFYLTARPIRNWLFSQADLVISQSAYFKSKLALPLSKCKVVLMGTTHPIDNRFRNFHRSSLQDCLYILYLGSINAINDLKSLISILVELQQFRKVHLSVIGGGKRLNYLKQNLESLQISSEFYGICFDHKIKDQEFKRCHFGYNGYVPSTEVAISYKSLEYLAHGLPLLNSTKGDTAQLVEKTGCGFNFQHQDWTNLLTGILELTDESYFAMQQRSLTAFEENFSWNVFRNNLTDALHSLEQKTPAKRF</sequence>
<accession>A0A977L3A5</accession>
<name>A0A977L3A5_9CYAN</name>
<gene>
    <name evidence="2" type="ORF">KA717_14240</name>
</gene>
<reference evidence="2" key="1">
    <citation type="submission" date="2021-04" db="EMBL/GenBank/DDBJ databases">
        <title>Genome sequence of Woronichinia naegeliana from Washington state freshwater lake bloom.</title>
        <authorList>
            <person name="Dreher T.W."/>
        </authorList>
    </citation>
    <scope>NUCLEOTIDE SEQUENCE</scope>
    <source>
        <strain evidence="2">WA131</strain>
    </source>
</reference>
<dbReference type="PANTHER" id="PTHR46401">
    <property type="entry name" value="GLYCOSYLTRANSFERASE WBBK-RELATED"/>
    <property type="match status" value="1"/>
</dbReference>
<dbReference type="GO" id="GO:0009103">
    <property type="term" value="P:lipopolysaccharide biosynthetic process"/>
    <property type="evidence" value="ECO:0007669"/>
    <property type="project" value="TreeGrafter"/>
</dbReference>
<dbReference type="Proteomes" id="UP001065613">
    <property type="component" value="Chromosome"/>
</dbReference>